<dbReference type="SUPFAM" id="SSF56059">
    <property type="entry name" value="Glutathione synthetase ATP-binding domain-like"/>
    <property type="match status" value="1"/>
</dbReference>
<keyword evidence="1" id="KW-0472">Membrane</keyword>
<feature type="transmembrane region" description="Helical" evidence="1">
    <location>
        <begin position="311"/>
        <end position="332"/>
    </location>
</feature>
<protein>
    <recommendedName>
        <fullName evidence="3">ATP-grasp domain-containing protein</fullName>
    </recommendedName>
</protein>
<dbReference type="Gene3D" id="3.30.470.20">
    <property type="entry name" value="ATP-grasp fold, B domain"/>
    <property type="match status" value="1"/>
</dbReference>
<keyword evidence="1" id="KW-1133">Transmembrane helix</keyword>
<dbReference type="AlphaFoldDB" id="A0A6C0LJU2"/>
<accession>A0A6C0LJU2</accession>
<evidence type="ECO:0000256" key="1">
    <source>
        <dbReference type="SAM" id="Phobius"/>
    </source>
</evidence>
<sequence length="399" mass="46958">MEYVKLITGNEDEWCKKMGYRNPYLDPYDHHITSTTVTGDHTAYRMFPENRKVYDKLWIAQTQGMKCGRLNSLKGRENTVEYPIFIKPRWGHLSAASKNCFKIKNQSSLSQYIDYPDMMWSEFVDGTEGMTDFLLSNGRIVWQVTYIYSDEQNGFSDVWKYVSPETPAPKHIEFWVRDNINGHTGFVNVQYRNDKIIEVGLRPARSGMYIIGANCPSLSRNIYNVMDRGFWDEGLNNQITWQPYYAFKCFSSIPPLYLWPQHVVDLIVQSLTDMPLYEYYFEPVNNEGIVFFQFMHKDFDKGMRAKRTIEITYVIAQLITLSVGIIITYLLYNMKSKYKYIIALIAYGVWLTRFLNPLYVNYNCYKSYKQMFYGEESLTSQADFDKKTREIEQGKSTDN</sequence>
<dbReference type="EMBL" id="MN740504">
    <property type="protein sequence ID" value="QHU30168.1"/>
    <property type="molecule type" value="Genomic_DNA"/>
</dbReference>
<keyword evidence="1" id="KW-0812">Transmembrane</keyword>
<reference evidence="2" key="1">
    <citation type="journal article" date="2020" name="Nature">
        <title>Giant virus diversity and host interactions through global metagenomics.</title>
        <authorList>
            <person name="Schulz F."/>
            <person name="Roux S."/>
            <person name="Paez-Espino D."/>
            <person name="Jungbluth S."/>
            <person name="Walsh D.A."/>
            <person name="Denef V.J."/>
            <person name="McMahon K.D."/>
            <person name="Konstantinidis K.T."/>
            <person name="Eloe-Fadrosh E.A."/>
            <person name="Kyrpides N.C."/>
            <person name="Woyke T."/>
        </authorList>
    </citation>
    <scope>NUCLEOTIDE SEQUENCE</scope>
    <source>
        <strain evidence="2">GVMAG-M-3300027833-11</strain>
    </source>
</reference>
<evidence type="ECO:0008006" key="3">
    <source>
        <dbReference type="Google" id="ProtNLM"/>
    </source>
</evidence>
<feature type="transmembrane region" description="Helical" evidence="1">
    <location>
        <begin position="338"/>
        <end position="360"/>
    </location>
</feature>
<name>A0A6C0LJU2_9ZZZZ</name>
<proteinExistence type="predicted"/>
<organism evidence="2">
    <name type="scientific">viral metagenome</name>
    <dbReference type="NCBI Taxonomy" id="1070528"/>
    <lineage>
        <taxon>unclassified sequences</taxon>
        <taxon>metagenomes</taxon>
        <taxon>organismal metagenomes</taxon>
    </lineage>
</organism>
<evidence type="ECO:0000313" key="2">
    <source>
        <dbReference type="EMBL" id="QHU30168.1"/>
    </source>
</evidence>